<dbReference type="InterPro" id="IPR006321">
    <property type="entry name" value="PilT/PilU"/>
</dbReference>
<dbReference type="PANTHER" id="PTHR30486">
    <property type="entry name" value="TWITCHING MOTILITY PROTEIN PILT"/>
    <property type="match status" value="1"/>
</dbReference>
<dbReference type="InterPro" id="IPR003593">
    <property type="entry name" value="AAA+_ATPase"/>
</dbReference>
<proteinExistence type="inferred from homology"/>
<dbReference type="AlphaFoldDB" id="A0A1V6C4L2"/>
<dbReference type="Gene3D" id="3.40.50.300">
    <property type="entry name" value="P-loop containing nucleotide triphosphate hydrolases"/>
    <property type="match status" value="1"/>
</dbReference>
<evidence type="ECO:0000259" key="2">
    <source>
        <dbReference type="PROSITE" id="PS00662"/>
    </source>
</evidence>
<protein>
    <submittedName>
        <fullName evidence="3">Twitching mobility protein</fullName>
    </submittedName>
</protein>
<dbReference type="SUPFAM" id="SSF52540">
    <property type="entry name" value="P-loop containing nucleoside triphosphate hydrolases"/>
    <property type="match status" value="1"/>
</dbReference>
<dbReference type="EMBL" id="MWDQ01000150">
    <property type="protein sequence ID" value="OQB71764.1"/>
    <property type="molecule type" value="Genomic_DNA"/>
</dbReference>
<dbReference type="InterPro" id="IPR001482">
    <property type="entry name" value="T2SS/T4SS_dom"/>
</dbReference>
<dbReference type="GO" id="GO:0005524">
    <property type="term" value="F:ATP binding"/>
    <property type="evidence" value="ECO:0007669"/>
    <property type="project" value="InterPro"/>
</dbReference>
<gene>
    <name evidence="3" type="primary">pilT_3</name>
    <name evidence="3" type="ORF">BWX89_01685</name>
</gene>
<sequence>MNIERLLKKVADLDASDLHLKVGRKPFVRIKTVLKEMSDEEVLTRKDTEDYALSIMNDNQKKLFLEQMEMDLATENPQTGRFRVNVFRQRGNVGIVMRRIKSFIPSFEELGLPAVLANISDSQTGLVLIAGPTGCGKSTTLAAMIEYINQSRQALHIITIEDPIEFVYTDKNCLINQREVGLDTLTFHDALKRVLREDPDIILIGELRDPETFEAAIRACETGHLVFSTLHTVDTLTTINRILDFFPQDQHDMIRKILAYNLKATCCQRLLPKKDGTGMLPACEIMVVTPIISRLILEDNLGKIPSAISADKETGMQTFNQHLVKLINEGKITKETGFEASPAPHALEMNLRGIYLDEDTRIIGE</sequence>
<dbReference type="PANTHER" id="PTHR30486:SF16">
    <property type="entry name" value="TWITCHING MOTILITY PROTEIN PILT"/>
    <property type="match status" value="1"/>
</dbReference>
<dbReference type="SMART" id="SM00382">
    <property type="entry name" value="AAA"/>
    <property type="match status" value="1"/>
</dbReference>
<dbReference type="Proteomes" id="UP000485562">
    <property type="component" value="Unassembled WGS sequence"/>
</dbReference>
<dbReference type="NCBIfam" id="TIGR01420">
    <property type="entry name" value="pilT_fam"/>
    <property type="match status" value="1"/>
</dbReference>
<dbReference type="InterPro" id="IPR027417">
    <property type="entry name" value="P-loop_NTPase"/>
</dbReference>
<dbReference type="PROSITE" id="PS00662">
    <property type="entry name" value="T2SP_E"/>
    <property type="match status" value="1"/>
</dbReference>
<dbReference type="CDD" id="cd01131">
    <property type="entry name" value="PilT"/>
    <property type="match status" value="1"/>
</dbReference>
<feature type="domain" description="Bacterial type II secretion system protein E" evidence="2">
    <location>
        <begin position="195"/>
        <end position="209"/>
    </location>
</feature>
<organism evidence="3">
    <name type="scientific">candidate division TA06 bacterium ADurb.Bin131</name>
    <dbReference type="NCBI Taxonomy" id="1852827"/>
    <lineage>
        <taxon>Bacteria</taxon>
        <taxon>Bacteria division TA06</taxon>
    </lineage>
</organism>
<name>A0A1V6C4L2_UNCT6</name>
<evidence type="ECO:0000313" key="3">
    <source>
        <dbReference type="EMBL" id="OQB71764.1"/>
    </source>
</evidence>
<dbReference type="GO" id="GO:0016887">
    <property type="term" value="F:ATP hydrolysis activity"/>
    <property type="evidence" value="ECO:0007669"/>
    <property type="project" value="InterPro"/>
</dbReference>
<dbReference type="InterPro" id="IPR050921">
    <property type="entry name" value="T4SS_GSP_E_ATPase"/>
</dbReference>
<comment type="similarity">
    <text evidence="1">Belongs to the GSP E family.</text>
</comment>
<accession>A0A1V6C4L2</accession>
<comment type="caution">
    <text evidence="3">The sequence shown here is derived from an EMBL/GenBank/DDBJ whole genome shotgun (WGS) entry which is preliminary data.</text>
</comment>
<reference evidence="3" key="1">
    <citation type="submission" date="2017-02" db="EMBL/GenBank/DDBJ databases">
        <title>Delving into the versatile metabolic prowess of the omnipresent phylum Bacteroidetes.</title>
        <authorList>
            <person name="Nobu M.K."/>
            <person name="Mei R."/>
            <person name="Narihiro T."/>
            <person name="Kuroda K."/>
            <person name="Liu W.-T."/>
        </authorList>
    </citation>
    <scope>NUCLEOTIDE SEQUENCE</scope>
    <source>
        <strain evidence="3">ADurb.Bin131</strain>
    </source>
</reference>
<dbReference type="Pfam" id="PF00437">
    <property type="entry name" value="T2SSE"/>
    <property type="match status" value="1"/>
</dbReference>
<dbReference type="Gene3D" id="3.30.450.90">
    <property type="match status" value="1"/>
</dbReference>
<evidence type="ECO:0000256" key="1">
    <source>
        <dbReference type="ARBA" id="ARBA00006611"/>
    </source>
</evidence>